<protein>
    <submittedName>
        <fullName evidence="2">Uncharacterized protein</fullName>
    </submittedName>
</protein>
<reference evidence="2 3" key="2">
    <citation type="journal article" date="2019" name="G3 (Bethesda)">
        <title>Hybrid Assembly of the Genome of the Entomopathogenic Nematode Steinernema carpocapsae Identifies the X-Chromosome.</title>
        <authorList>
            <person name="Serra L."/>
            <person name="Macchietto M."/>
            <person name="Macias-Munoz A."/>
            <person name="McGill C.J."/>
            <person name="Rodriguez I.M."/>
            <person name="Rodriguez B."/>
            <person name="Murad R."/>
            <person name="Mortazavi A."/>
        </authorList>
    </citation>
    <scope>NUCLEOTIDE SEQUENCE [LARGE SCALE GENOMIC DNA]</scope>
    <source>
        <strain evidence="2 3">ALL</strain>
    </source>
</reference>
<comment type="caution">
    <text evidence="2">The sequence shown here is derived from an EMBL/GenBank/DDBJ whole genome shotgun (WGS) entry which is preliminary data.</text>
</comment>
<feature type="compositionally biased region" description="Gly residues" evidence="1">
    <location>
        <begin position="23"/>
        <end position="42"/>
    </location>
</feature>
<dbReference type="STRING" id="34508.A0A4U5MI83"/>
<proteinExistence type="predicted"/>
<gene>
    <name evidence="2" type="ORF">L596_021269</name>
</gene>
<reference evidence="2 3" key="1">
    <citation type="journal article" date="2015" name="Genome Biol.">
        <title>Comparative genomics of Steinernema reveals deeply conserved gene regulatory networks.</title>
        <authorList>
            <person name="Dillman A.R."/>
            <person name="Macchietto M."/>
            <person name="Porter C.F."/>
            <person name="Rogers A."/>
            <person name="Williams B."/>
            <person name="Antoshechkin I."/>
            <person name="Lee M.M."/>
            <person name="Goodwin Z."/>
            <person name="Lu X."/>
            <person name="Lewis E.E."/>
            <person name="Goodrich-Blair H."/>
            <person name="Stock S.P."/>
            <person name="Adams B.J."/>
            <person name="Sternberg P.W."/>
            <person name="Mortazavi A."/>
        </authorList>
    </citation>
    <scope>NUCLEOTIDE SEQUENCE [LARGE SCALE GENOMIC DNA]</scope>
    <source>
        <strain evidence="2 3">ALL</strain>
    </source>
</reference>
<dbReference type="Proteomes" id="UP000298663">
    <property type="component" value="Unassembled WGS sequence"/>
</dbReference>
<evidence type="ECO:0000256" key="1">
    <source>
        <dbReference type="SAM" id="MobiDB-lite"/>
    </source>
</evidence>
<evidence type="ECO:0000313" key="2">
    <source>
        <dbReference type="EMBL" id="TKR69068.1"/>
    </source>
</evidence>
<dbReference type="EMBL" id="AZBU02000007">
    <property type="protein sequence ID" value="TKR69068.1"/>
    <property type="molecule type" value="Genomic_DNA"/>
</dbReference>
<feature type="region of interest" description="Disordered" evidence="1">
    <location>
        <begin position="110"/>
        <end position="136"/>
    </location>
</feature>
<evidence type="ECO:0000313" key="3">
    <source>
        <dbReference type="Proteomes" id="UP000298663"/>
    </source>
</evidence>
<name>A0A4U5MI83_STECR</name>
<feature type="region of interest" description="Disordered" evidence="1">
    <location>
        <begin position="1"/>
        <end position="47"/>
    </location>
</feature>
<sequence length="262" mass="28627">MNEPFGGRSVKGNQTPRSDGGRTPRGGGGFGGGRGGGRGGGHNVRRDTSLIGKSIRIIRVHSRVTLELSRIALRRWLESSFMLIASLSRIRKCDFCTTINVDRSHVGITGEGASTTSMQPMYESSRTPRPGTTLAAASAPKRPCTLLIKPPCTDPKRPCTTTSEVVVRLIMALKLQPMTDLAHRFTQARTGILRCPTRRRTILRVTILTTTMTRMRPRLGQMNPHTPGFAAPTDNDYNPMTPGGMYSDYAAPSPYTQTKLDD</sequence>
<dbReference type="AlphaFoldDB" id="A0A4U5MI83"/>
<accession>A0A4U5MI83</accession>
<feature type="compositionally biased region" description="Polar residues" evidence="1">
    <location>
        <begin position="112"/>
        <end position="127"/>
    </location>
</feature>
<keyword evidence="3" id="KW-1185">Reference proteome</keyword>
<organism evidence="2 3">
    <name type="scientific">Steinernema carpocapsae</name>
    <name type="common">Entomopathogenic nematode</name>
    <dbReference type="NCBI Taxonomy" id="34508"/>
    <lineage>
        <taxon>Eukaryota</taxon>
        <taxon>Metazoa</taxon>
        <taxon>Ecdysozoa</taxon>
        <taxon>Nematoda</taxon>
        <taxon>Chromadorea</taxon>
        <taxon>Rhabditida</taxon>
        <taxon>Tylenchina</taxon>
        <taxon>Panagrolaimomorpha</taxon>
        <taxon>Strongyloidoidea</taxon>
        <taxon>Steinernematidae</taxon>
        <taxon>Steinernema</taxon>
    </lineage>
</organism>